<evidence type="ECO:0000313" key="9">
    <source>
        <dbReference type="Proteomes" id="UP000607331"/>
    </source>
</evidence>
<name>A0ABR6RQ30_9ENTR</name>
<evidence type="ECO:0000256" key="6">
    <source>
        <dbReference type="ARBA" id="ARBA00049738"/>
    </source>
</evidence>
<reference evidence="8 9" key="1">
    <citation type="submission" date="2020-04" db="EMBL/GenBank/DDBJ databases">
        <title>The draft genome of Kluyvera sichuanensis strain SCKS090646.</title>
        <authorList>
            <person name="Wei L."/>
            <person name="Liu L."/>
            <person name="Feng Y."/>
            <person name="Zong Z."/>
        </authorList>
    </citation>
    <scope>NUCLEOTIDE SEQUENCE [LARGE SCALE GENOMIC DNA]</scope>
    <source>
        <strain evidence="8 9">090646</strain>
    </source>
</reference>
<sequence>MSGDSKTVKDFYNYFLGDLLVKGFMFLSLPLLSRIMSSDDYGRMSLINAAVMILYVFISLNLQNAILNSYMKQDVDFPSYLGTVLIGLTIVQFILIIGCLFFSKPLSQILAITEYDLHWVIIICVLLSYIYIYTSYLQGARLSNDFVKINVVSKVSEVFLIFIIAFFLQNDKYLSKVLSQLIVSLLLFIFVINKIRKIAVFKFNIKYFVSAVAFSAPLIVHVLSNSLLSQADRLIIARELGTSAAGIYSFAYNIAMGIIVVIMAWNSSWQPRLYRLLDSNNHLDIRINVYKSSFVVAVLTLMAMLYSKEMVVVLAGNAYMDSISIIPIIILGNALIHIYLCYVNFTFYMKKTLLISMGTVSAMLINVVLNYYLIPVYGISGAAWATVFSYLALSLFHYFIVSLILRKRIISIFLLIGFSSLLLLFYFIVRYLNEINEVKSIIIKLFITTVIAIAVYKKRHLCKFE</sequence>
<feature type="transmembrane region" description="Helical" evidence="7">
    <location>
        <begin position="438"/>
        <end position="456"/>
    </location>
</feature>
<keyword evidence="4 7" id="KW-1133">Transmembrane helix</keyword>
<organism evidence="8 9">
    <name type="scientific">Kluyvera sichuanensis</name>
    <dbReference type="NCBI Taxonomy" id="2725494"/>
    <lineage>
        <taxon>Bacteria</taxon>
        <taxon>Pseudomonadati</taxon>
        <taxon>Pseudomonadota</taxon>
        <taxon>Gammaproteobacteria</taxon>
        <taxon>Enterobacterales</taxon>
        <taxon>Enterobacteriaceae</taxon>
        <taxon>Kluyvera</taxon>
    </lineage>
</organism>
<feature type="transmembrane region" description="Helical" evidence="7">
    <location>
        <begin position="318"/>
        <end position="340"/>
    </location>
</feature>
<dbReference type="EMBL" id="JABBJF010000003">
    <property type="protein sequence ID" value="MBC1185225.1"/>
    <property type="molecule type" value="Genomic_DNA"/>
</dbReference>
<comment type="subcellular location">
    <subcellularLocation>
        <location evidence="1">Cell membrane</location>
        <topology evidence="1">Multi-pass membrane protein</topology>
    </subcellularLocation>
</comment>
<dbReference type="InterPro" id="IPR002797">
    <property type="entry name" value="Polysacc_synth"/>
</dbReference>
<feature type="transmembrane region" description="Helical" evidence="7">
    <location>
        <begin position="352"/>
        <end position="373"/>
    </location>
</feature>
<evidence type="ECO:0000256" key="7">
    <source>
        <dbReference type="SAM" id="Phobius"/>
    </source>
</evidence>
<dbReference type="PANTHER" id="PTHR30250:SF11">
    <property type="entry name" value="O-ANTIGEN TRANSPORTER-RELATED"/>
    <property type="match status" value="1"/>
</dbReference>
<keyword evidence="3 7" id="KW-0812">Transmembrane</keyword>
<dbReference type="RefSeq" id="WP_185666999.1">
    <property type="nucleotide sequence ID" value="NZ_JABBJF010000003.1"/>
</dbReference>
<proteinExistence type="predicted"/>
<evidence type="ECO:0000256" key="4">
    <source>
        <dbReference type="ARBA" id="ARBA00022989"/>
    </source>
</evidence>
<evidence type="ECO:0000256" key="3">
    <source>
        <dbReference type="ARBA" id="ARBA00022692"/>
    </source>
</evidence>
<evidence type="ECO:0000256" key="1">
    <source>
        <dbReference type="ARBA" id="ARBA00004651"/>
    </source>
</evidence>
<gene>
    <name evidence="8" type="ORF">HII27_05785</name>
</gene>
<dbReference type="Pfam" id="PF01943">
    <property type="entry name" value="Polysacc_synt"/>
    <property type="match status" value="1"/>
</dbReference>
<dbReference type="PANTHER" id="PTHR30250">
    <property type="entry name" value="PST FAMILY PREDICTED COLANIC ACID TRANSPORTER"/>
    <property type="match status" value="1"/>
</dbReference>
<feature type="transmembrane region" description="Helical" evidence="7">
    <location>
        <begin position="12"/>
        <end position="33"/>
    </location>
</feature>
<feature type="transmembrane region" description="Helical" evidence="7">
    <location>
        <begin position="79"/>
        <end position="103"/>
    </location>
</feature>
<comment type="caution">
    <text evidence="8">The sequence shown here is derived from an EMBL/GenBank/DDBJ whole genome shotgun (WGS) entry which is preliminary data.</text>
</comment>
<feature type="transmembrane region" description="Helical" evidence="7">
    <location>
        <begin position="379"/>
        <end position="400"/>
    </location>
</feature>
<feature type="transmembrane region" description="Helical" evidence="7">
    <location>
        <begin position="244"/>
        <end position="266"/>
    </location>
</feature>
<accession>A0ABR6RQ30</accession>
<feature type="transmembrane region" description="Helical" evidence="7">
    <location>
        <begin position="205"/>
        <end position="224"/>
    </location>
</feature>
<dbReference type="Proteomes" id="UP000607331">
    <property type="component" value="Unassembled WGS sequence"/>
</dbReference>
<keyword evidence="2" id="KW-1003">Cell membrane</keyword>
<feature type="transmembrane region" description="Helical" evidence="7">
    <location>
        <begin position="412"/>
        <end position="432"/>
    </location>
</feature>
<protein>
    <recommendedName>
        <fullName evidence="6">Putative O-antigen transporter</fullName>
    </recommendedName>
</protein>
<feature type="transmembrane region" description="Helical" evidence="7">
    <location>
        <begin position="115"/>
        <end position="134"/>
    </location>
</feature>
<dbReference type="InterPro" id="IPR050833">
    <property type="entry name" value="Poly_Biosynth_Transport"/>
</dbReference>
<keyword evidence="9" id="KW-1185">Reference proteome</keyword>
<keyword evidence="5 7" id="KW-0472">Membrane</keyword>
<feature type="transmembrane region" description="Helical" evidence="7">
    <location>
        <begin position="45"/>
        <end position="67"/>
    </location>
</feature>
<feature type="transmembrane region" description="Helical" evidence="7">
    <location>
        <begin position="287"/>
        <end position="306"/>
    </location>
</feature>
<evidence type="ECO:0000313" key="8">
    <source>
        <dbReference type="EMBL" id="MBC1185225.1"/>
    </source>
</evidence>
<feature type="transmembrane region" description="Helical" evidence="7">
    <location>
        <begin position="173"/>
        <end position="193"/>
    </location>
</feature>
<evidence type="ECO:0000256" key="2">
    <source>
        <dbReference type="ARBA" id="ARBA00022475"/>
    </source>
</evidence>
<feature type="transmembrane region" description="Helical" evidence="7">
    <location>
        <begin position="146"/>
        <end position="167"/>
    </location>
</feature>
<evidence type="ECO:0000256" key="5">
    <source>
        <dbReference type="ARBA" id="ARBA00023136"/>
    </source>
</evidence>